<proteinExistence type="predicted"/>
<protein>
    <submittedName>
        <fullName evidence="1">Uncharacterized protein</fullName>
    </submittedName>
</protein>
<dbReference type="EMBL" id="JAEPQZ010000003">
    <property type="protein sequence ID" value="KAG2183800.1"/>
    <property type="molecule type" value="Genomic_DNA"/>
</dbReference>
<evidence type="ECO:0000313" key="2">
    <source>
        <dbReference type="Proteomes" id="UP000654370"/>
    </source>
</evidence>
<dbReference type="AlphaFoldDB" id="A0A8H7UI04"/>
<comment type="caution">
    <text evidence="1">The sequence shown here is derived from an EMBL/GenBank/DDBJ whole genome shotgun (WGS) entry which is preliminary data.</text>
</comment>
<evidence type="ECO:0000313" key="1">
    <source>
        <dbReference type="EMBL" id="KAG2183800.1"/>
    </source>
</evidence>
<sequence>MNDTATKPILNENQHSLQWSAFKPRAIASKPLGLTNFDNPLPFATLHADQDKRKWSSSDDLDEIGRKKHRNISLLFDDDTNMIADNVTYNPFFV</sequence>
<gene>
    <name evidence="1" type="ORF">INT43_006811</name>
</gene>
<reference evidence="1" key="1">
    <citation type="submission" date="2020-12" db="EMBL/GenBank/DDBJ databases">
        <title>Metabolic potential, ecology and presence of endohyphal bacteria is reflected in genomic diversity of Mucoromycotina.</title>
        <authorList>
            <person name="Muszewska A."/>
            <person name="Okrasinska A."/>
            <person name="Steczkiewicz K."/>
            <person name="Drgas O."/>
            <person name="Orlowska M."/>
            <person name="Perlinska-Lenart U."/>
            <person name="Aleksandrzak-Piekarczyk T."/>
            <person name="Szatraj K."/>
            <person name="Zielenkiewicz U."/>
            <person name="Pilsyk S."/>
            <person name="Malc E."/>
            <person name="Mieczkowski P."/>
            <person name="Kruszewska J.S."/>
            <person name="Biernat P."/>
            <person name="Pawlowska J."/>
        </authorList>
    </citation>
    <scope>NUCLEOTIDE SEQUENCE</scope>
    <source>
        <strain evidence="1">WA0000067209</strain>
    </source>
</reference>
<name>A0A8H7UI04_MORIS</name>
<accession>A0A8H7UI04</accession>
<dbReference type="Proteomes" id="UP000654370">
    <property type="component" value="Unassembled WGS sequence"/>
</dbReference>
<organism evidence="1 2">
    <name type="scientific">Mortierella isabellina</name>
    <name type="common">Filamentous fungus</name>
    <name type="synonym">Umbelopsis isabellina</name>
    <dbReference type="NCBI Taxonomy" id="91625"/>
    <lineage>
        <taxon>Eukaryota</taxon>
        <taxon>Fungi</taxon>
        <taxon>Fungi incertae sedis</taxon>
        <taxon>Mucoromycota</taxon>
        <taxon>Mucoromycotina</taxon>
        <taxon>Umbelopsidomycetes</taxon>
        <taxon>Umbelopsidales</taxon>
        <taxon>Umbelopsidaceae</taxon>
        <taxon>Umbelopsis</taxon>
    </lineage>
</organism>
<keyword evidence="2" id="KW-1185">Reference proteome</keyword>